<dbReference type="InterPro" id="IPR001753">
    <property type="entry name" value="Enoyl-CoA_hydra/iso"/>
</dbReference>
<dbReference type="InterPro" id="IPR029045">
    <property type="entry name" value="ClpP/crotonase-like_dom_sf"/>
</dbReference>
<keyword evidence="3" id="KW-0443">Lipid metabolism</keyword>
<evidence type="ECO:0000256" key="7">
    <source>
        <dbReference type="RuleBase" id="RU003707"/>
    </source>
</evidence>
<dbReference type="InterPro" id="IPR014748">
    <property type="entry name" value="Enoyl-CoA_hydra_C"/>
</dbReference>
<sequence length="266" mass="28336">MTQSDQEVTVLLSEPAPHVRLVTLDLPRLRNAMTEEMTAAWADVVADLETDRDVRALVVTGSGTSFCSGADLSWLDEAPADDRTPDRLQGKMAPFYQAWLAPRQLPFPVIAAVNGPAIGAGVCLALACDLRYASNAAFFKTPFNYLGTHGGMGITALLPEVIGDARAREMLFTGRNVMADEALEWGLVTGVNDDVLSYSIDVARTIASAAPIPTKLTKMGLEQGRAGLAAAVAWESLAQPITMATSDLHEGIAANKARRSPVFTGH</sequence>
<accession>A0ABZ1N359</accession>
<reference evidence="8 9" key="1">
    <citation type="submission" date="2022-10" db="EMBL/GenBank/DDBJ databases">
        <title>The complete genomes of actinobacterial strains from the NBC collection.</title>
        <authorList>
            <person name="Joergensen T.S."/>
            <person name="Alvarez Arevalo M."/>
            <person name="Sterndorff E.B."/>
            <person name="Faurdal D."/>
            <person name="Vuksanovic O."/>
            <person name="Mourched A.-S."/>
            <person name="Charusanti P."/>
            <person name="Shaw S."/>
            <person name="Blin K."/>
            <person name="Weber T."/>
        </authorList>
    </citation>
    <scope>NUCLEOTIDE SEQUENCE [LARGE SCALE GENOMIC DNA]</scope>
    <source>
        <strain evidence="8 9">NBC_01413</strain>
    </source>
</reference>
<evidence type="ECO:0000256" key="1">
    <source>
        <dbReference type="ARBA" id="ARBA00002994"/>
    </source>
</evidence>
<dbReference type="Gene3D" id="1.10.12.10">
    <property type="entry name" value="Lyase 2-enoyl-coa Hydratase, Chain A, domain 2"/>
    <property type="match status" value="1"/>
</dbReference>
<proteinExistence type="inferred from homology"/>
<evidence type="ECO:0000256" key="6">
    <source>
        <dbReference type="ARBA" id="ARBA00023717"/>
    </source>
</evidence>
<gene>
    <name evidence="8" type="ORF">OG308_23950</name>
</gene>
<name>A0ABZ1N359_9NOCA</name>
<evidence type="ECO:0000256" key="4">
    <source>
        <dbReference type="ARBA" id="ARBA00023239"/>
    </source>
</evidence>
<dbReference type="RefSeq" id="WP_405146655.1">
    <property type="nucleotide sequence ID" value="NZ_CP109527.1"/>
</dbReference>
<dbReference type="Proteomes" id="UP001621418">
    <property type="component" value="Chromosome"/>
</dbReference>
<evidence type="ECO:0000256" key="3">
    <source>
        <dbReference type="ARBA" id="ARBA00022832"/>
    </source>
</evidence>
<dbReference type="PANTHER" id="PTHR11941:SF54">
    <property type="entry name" value="ENOYL-COA HYDRATASE, MITOCHONDRIAL"/>
    <property type="match status" value="1"/>
</dbReference>
<keyword evidence="4" id="KW-0456">Lyase</keyword>
<dbReference type="Pfam" id="PF00378">
    <property type="entry name" value="ECH_1"/>
    <property type="match status" value="1"/>
</dbReference>
<comment type="catalytic activity">
    <reaction evidence="6">
        <text>a 4-saturated-(3S)-3-hydroxyacyl-CoA = a (3E)-enoyl-CoA + H2O</text>
        <dbReference type="Rhea" id="RHEA:20724"/>
        <dbReference type="ChEBI" id="CHEBI:15377"/>
        <dbReference type="ChEBI" id="CHEBI:58521"/>
        <dbReference type="ChEBI" id="CHEBI:137480"/>
        <dbReference type="EC" id="4.2.1.17"/>
    </reaction>
</comment>
<dbReference type="Gene3D" id="3.90.226.10">
    <property type="entry name" value="2-enoyl-CoA Hydratase, Chain A, domain 1"/>
    <property type="match status" value="1"/>
</dbReference>
<evidence type="ECO:0000313" key="9">
    <source>
        <dbReference type="Proteomes" id="UP001621418"/>
    </source>
</evidence>
<evidence type="ECO:0000256" key="5">
    <source>
        <dbReference type="ARBA" id="ARBA00023709"/>
    </source>
</evidence>
<evidence type="ECO:0000256" key="2">
    <source>
        <dbReference type="ARBA" id="ARBA00005254"/>
    </source>
</evidence>
<evidence type="ECO:0000313" key="8">
    <source>
        <dbReference type="EMBL" id="WTY34355.1"/>
    </source>
</evidence>
<dbReference type="PROSITE" id="PS00166">
    <property type="entry name" value="ENOYL_COA_HYDRATASE"/>
    <property type="match status" value="1"/>
</dbReference>
<comment type="similarity">
    <text evidence="2 7">Belongs to the enoyl-CoA hydratase/isomerase family.</text>
</comment>
<dbReference type="CDD" id="cd06558">
    <property type="entry name" value="crotonase-like"/>
    <property type="match status" value="1"/>
</dbReference>
<keyword evidence="3" id="KW-0276">Fatty acid metabolism</keyword>
<dbReference type="InterPro" id="IPR018376">
    <property type="entry name" value="Enoyl-CoA_hyd/isom_CS"/>
</dbReference>
<dbReference type="EMBL" id="CP109527">
    <property type="protein sequence ID" value="WTY34355.1"/>
    <property type="molecule type" value="Genomic_DNA"/>
</dbReference>
<protein>
    <submittedName>
        <fullName evidence="8">Enoyl-CoA hydratase-related protein</fullName>
    </submittedName>
</protein>
<keyword evidence="9" id="KW-1185">Reference proteome</keyword>
<comment type="function">
    <text evidence="1">Could possibly oxidize fatty acids using specific components.</text>
</comment>
<organism evidence="8 9">
    <name type="scientific">Nocardia salmonicida</name>
    <dbReference type="NCBI Taxonomy" id="53431"/>
    <lineage>
        <taxon>Bacteria</taxon>
        <taxon>Bacillati</taxon>
        <taxon>Actinomycetota</taxon>
        <taxon>Actinomycetes</taxon>
        <taxon>Mycobacteriales</taxon>
        <taxon>Nocardiaceae</taxon>
        <taxon>Nocardia</taxon>
    </lineage>
</organism>
<dbReference type="SUPFAM" id="SSF52096">
    <property type="entry name" value="ClpP/crotonase"/>
    <property type="match status" value="1"/>
</dbReference>
<comment type="catalytic activity">
    <reaction evidence="5">
        <text>a (3S)-3-hydroxyacyl-CoA = a (2E)-enoyl-CoA + H2O</text>
        <dbReference type="Rhea" id="RHEA:16105"/>
        <dbReference type="ChEBI" id="CHEBI:15377"/>
        <dbReference type="ChEBI" id="CHEBI:57318"/>
        <dbReference type="ChEBI" id="CHEBI:58856"/>
        <dbReference type="EC" id="4.2.1.17"/>
    </reaction>
</comment>
<dbReference type="PANTHER" id="PTHR11941">
    <property type="entry name" value="ENOYL-COA HYDRATASE-RELATED"/>
    <property type="match status" value="1"/>
</dbReference>